<evidence type="ECO:0000313" key="1">
    <source>
        <dbReference type="EMBL" id="CAG8827138.1"/>
    </source>
</evidence>
<name>A0ACA9S5C6_9GLOM</name>
<sequence length="134" mass="15494">GSNTPKRITGATEPKAKLKVSEDEENQAKFKDFSELLDVGDIIGVKGIICKTNRGELSIDVNDFTLLSKCLNPIPNKLTDEEERFRKRYLDLIVNRQNRAILRQRSQIINSIREFLNQRDFMEKDQQTYKCNAC</sequence>
<proteinExistence type="predicted"/>
<protein>
    <submittedName>
        <fullName evidence="1">4871_t:CDS:1</fullName>
    </submittedName>
</protein>
<comment type="caution">
    <text evidence="1">The sequence shown here is derived from an EMBL/GenBank/DDBJ whole genome shotgun (WGS) entry which is preliminary data.</text>
</comment>
<dbReference type="EMBL" id="CAJVQC010093332">
    <property type="protein sequence ID" value="CAG8827138.1"/>
    <property type="molecule type" value="Genomic_DNA"/>
</dbReference>
<evidence type="ECO:0000313" key="2">
    <source>
        <dbReference type="Proteomes" id="UP000789920"/>
    </source>
</evidence>
<organism evidence="1 2">
    <name type="scientific">Racocetra persica</name>
    <dbReference type="NCBI Taxonomy" id="160502"/>
    <lineage>
        <taxon>Eukaryota</taxon>
        <taxon>Fungi</taxon>
        <taxon>Fungi incertae sedis</taxon>
        <taxon>Mucoromycota</taxon>
        <taxon>Glomeromycotina</taxon>
        <taxon>Glomeromycetes</taxon>
        <taxon>Diversisporales</taxon>
        <taxon>Gigasporaceae</taxon>
        <taxon>Racocetra</taxon>
    </lineage>
</organism>
<keyword evidence="2" id="KW-1185">Reference proteome</keyword>
<feature type="non-terminal residue" evidence="1">
    <location>
        <position position="1"/>
    </location>
</feature>
<dbReference type="Proteomes" id="UP000789920">
    <property type="component" value="Unassembled WGS sequence"/>
</dbReference>
<gene>
    <name evidence="1" type="ORF">RPERSI_LOCUS26900</name>
</gene>
<accession>A0ACA9S5C6</accession>
<reference evidence="1" key="1">
    <citation type="submission" date="2021-06" db="EMBL/GenBank/DDBJ databases">
        <authorList>
            <person name="Kallberg Y."/>
            <person name="Tangrot J."/>
            <person name="Rosling A."/>
        </authorList>
    </citation>
    <scope>NUCLEOTIDE SEQUENCE</scope>
    <source>
        <strain evidence="1">MA461A</strain>
    </source>
</reference>